<comment type="caution">
    <text evidence="2">The sequence shown here is derived from an EMBL/GenBank/DDBJ whole genome shotgun (WGS) entry which is preliminary data.</text>
</comment>
<evidence type="ECO:0000313" key="2">
    <source>
        <dbReference type="EMBL" id="PIT88780.1"/>
    </source>
</evidence>
<feature type="transmembrane region" description="Helical" evidence="1">
    <location>
        <begin position="12"/>
        <end position="33"/>
    </location>
</feature>
<evidence type="ECO:0000256" key="1">
    <source>
        <dbReference type="SAM" id="Phobius"/>
    </source>
</evidence>
<sequence>MTRTQAALRSAAPMINDIALFVSADLLLSYAAIQNPWTQTFIFFGGMACPLIDFAMNLYSQNSESDYNRLRRALNLPRNALPIVGNILIFLAGWRMIYHGQIIFFGHTAKNGSRHHFILVPTSDSAPLGFTLTGTF</sequence>
<dbReference type="AlphaFoldDB" id="A0A2M6W7N1"/>
<keyword evidence="1" id="KW-0812">Transmembrane</keyword>
<evidence type="ECO:0000313" key="3">
    <source>
        <dbReference type="Proteomes" id="UP000231426"/>
    </source>
</evidence>
<reference evidence="3" key="1">
    <citation type="submission" date="2017-09" db="EMBL/GenBank/DDBJ databases">
        <title>Depth-based differentiation of microbial function through sediment-hosted aquifers and enrichment of novel symbionts in the deep terrestrial subsurface.</title>
        <authorList>
            <person name="Probst A.J."/>
            <person name="Ladd B."/>
            <person name="Jarett J.K."/>
            <person name="Geller-Mcgrath D.E."/>
            <person name="Sieber C.M.K."/>
            <person name="Emerson J.B."/>
            <person name="Anantharaman K."/>
            <person name="Thomas B.C."/>
            <person name="Malmstrom R."/>
            <person name="Stieglmeier M."/>
            <person name="Klingl A."/>
            <person name="Woyke T."/>
            <person name="Ryan C.M."/>
            <person name="Banfield J.F."/>
        </authorList>
    </citation>
    <scope>NUCLEOTIDE SEQUENCE [LARGE SCALE GENOMIC DNA]</scope>
</reference>
<dbReference type="EMBL" id="PFBV01000001">
    <property type="protein sequence ID" value="PIT88780.1"/>
    <property type="molecule type" value="Genomic_DNA"/>
</dbReference>
<feature type="transmembrane region" description="Helical" evidence="1">
    <location>
        <begin position="80"/>
        <end position="98"/>
    </location>
</feature>
<keyword evidence="1" id="KW-0472">Membrane</keyword>
<dbReference type="Proteomes" id="UP000231426">
    <property type="component" value="Unassembled WGS sequence"/>
</dbReference>
<gene>
    <name evidence="2" type="ORF">COU29_00150</name>
</gene>
<name>A0A2M6W7N1_9BACT</name>
<accession>A0A2M6W7N1</accession>
<proteinExistence type="predicted"/>
<protein>
    <submittedName>
        <fullName evidence="2">Uncharacterized protein</fullName>
    </submittedName>
</protein>
<keyword evidence="1" id="KW-1133">Transmembrane helix</keyword>
<feature type="transmembrane region" description="Helical" evidence="1">
    <location>
        <begin position="39"/>
        <end position="59"/>
    </location>
</feature>
<organism evidence="2 3">
    <name type="scientific">Candidatus Magasanikbacteria bacterium CG10_big_fil_rev_8_21_14_0_10_36_32</name>
    <dbReference type="NCBI Taxonomy" id="1974646"/>
    <lineage>
        <taxon>Bacteria</taxon>
        <taxon>Candidatus Magasanikiibacteriota</taxon>
    </lineage>
</organism>